<name>A0ABP9VXH0_9BACT</name>
<evidence type="ECO:0000313" key="1">
    <source>
        <dbReference type="EMBL" id="GAA5509834.1"/>
    </source>
</evidence>
<comment type="caution">
    <text evidence="1">The sequence shown here is derived from an EMBL/GenBank/DDBJ whole genome shotgun (WGS) entry which is preliminary data.</text>
</comment>
<evidence type="ECO:0000313" key="2">
    <source>
        <dbReference type="Proteomes" id="UP001416858"/>
    </source>
</evidence>
<sequence length="81" mass="8759">MSFDFPAYASQTPREAGCAFSSSVSTDGKLGYGFAPICKQGAVSPLVITRTILPRRPSSPPWEKNVDLLKKFCGLLTPNTH</sequence>
<dbReference type="EMBL" id="BAABRO010000017">
    <property type="protein sequence ID" value="GAA5509834.1"/>
    <property type="molecule type" value="Genomic_DNA"/>
</dbReference>
<accession>A0ABP9VXH0</accession>
<dbReference type="Proteomes" id="UP001416858">
    <property type="component" value="Unassembled WGS sequence"/>
</dbReference>
<protein>
    <submittedName>
        <fullName evidence="1">Uncharacterized protein</fullName>
    </submittedName>
</protein>
<keyword evidence="2" id="KW-1185">Reference proteome</keyword>
<reference evidence="1 2" key="1">
    <citation type="submission" date="2024-02" db="EMBL/GenBank/DDBJ databases">
        <title>Rhodopirellula caenicola NBRC 110016.</title>
        <authorList>
            <person name="Ichikawa N."/>
            <person name="Katano-Makiyama Y."/>
            <person name="Hidaka K."/>
        </authorList>
    </citation>
    <scope>NUCLEOTIDE SEQUENCE [LARGE SCALE GENOMIC DNA]</scope>
    <source>
        <strain evidence="1 2">NBRC 110016</strain>
    </source>
</reference>
<proteinExistence type="predicted"/>
<gene>
    <name evidence="1" type="ORF">Rcae01_05337</name>
</gene>
<organism evidence="1 2">
    <name type="scientific">Novipirellula caenicola</name>
    <dbReference type="NCBI Taxonomy" id="1536901"/>
    <lineage>
        <taxon>Bacteria</taxon>
        <taxon>Pseudomonadati</taxon>
        <taxon>Planctomycetota</taxon>
        <taxon>Planctomycetia</taxon>
        <taxon>Pirellulales</taxon>
        <taxon>Pirellulaceae</taxon>
        <taxon>Novipirellula</taxon>
    </lineage>
</organism>